<dbReference type="eggNOG" id="COG1764">
    <property type="taxonomic scope" value="Bacteria"/>
</dbReference>
<evidence type="ECO:0000313" key="2">
    <source>
        <dbReference type="Proteomes" id="UP000033664"/>
    </source>
</evidence>
<reference evidence="1 2" key="1">
    <citation type="journal article" date="2015" name="BMC Genomics">
        <title>Genome mining reveals unlocked bioactive potential of marine Gram-negative bacteria.</title>
        <authorList>
            <person name="Machado H."/>
            <person name="Sonnenschein E.C."/>
            <person name="Melchiorsen J."/>
            <person name="Gram L."/>
        </authorList>
    </citation>
    <scope>NUCLEOTIDE SEQUENCE [LARGE SCALE GENOMIC DNA]</scope>
    <source>
        <strain evidence="1 2">S3137</strain>
    </source>
</reference>
<dbReference type="RefSeq" id="WP_022945801.1">
    <property type="nucleotide sequence ID" value="NZ_JXXY01000005.1"/>
</dbReference>
<dbReference type="PATRIC" id="fig|151081.8.peg.1260"/>
<name>A0A0F4PV12_9GAMM</name>
<gene>
    <name evidence="1" type="ORF">TW72_00400</name>
</gene>
<dbReference type="EMBL" id="JXXZ01000001">
    <property type="protein sequence ID" value="KJZ02183.1"/>
    <property type="molecule type" value="Genomic_DNA"/>
</dbReference>
<dbReference type="Proteomes" id="UP000033664">
    <property type="component" value="Unassembled WGS sequence"/>
</dbReference>
<sequence>MSKYTAKVIWSLPQGESFLDNTYSRGHRWQFDGGIEVMASSSPQVVPIPYSVSEYVDPEEAFVASVSSCHMLWFLALASKAGLEISAYHDHAQGVMAKNQAGKLAMTEITLFPEVKFADHTTPSQQQLDALHEKAHSQCFIANSILTEVRVVSTLT</sequence>
<comment type="caution">
    <text evidence="1">The sequence shown here is derived from an EMBL/GenBank/DDBJ whole genome shotgun (WGS) entry which is preliminary data.</text>
</comment>
<protein>
    <submittedName>
        <fullName evidence="1">Peroxiredoxin</fullName>
    </submittedName>
</protein>
<evidence type="ECO:0000313" key="1">
    <source>
        <dbReference type="EMBL" id="KJZ02183.1"/>
    </source>
</evidence>
<dbReference type="InterPro" id="IPR052707">
    <property type="entry name" value="OsmC_Ohr_Peroxiredoxin"/>
</dbReference>
<dbReference type="Gene3D" id="3.30.300.20">
    <property type="match status" value="1"/>
</dbReference>
<dbReference type="InterPro" id="IPR003718">
    <property type="entry name" value="OsmC/Ohr_fam"/>
</dbReference>
<keyword evidence="2" id="KW-1185">Reference proteome</keyword>
<dbReference type="Pfam" id="PF02566">
    <property type="entry name" value="OsmC"/>
    <property type="match status" value="1"/>
</dbReference>
<dbReference type="PANTHER" id="PTHR42830">
    <property type="entry name" value="OSMOTICALLY INDUCIBLE FAMILY PROTEIN"/>
    <property type="match status" value="1"/>
</dbReference>
<dbReference type="SUPFAM" id="SSF82784">
    <property type="entry name" value="OsmC-like"/>
    <property type="match status" value="1"/>
</dbReference>
<dbReference type="GeneID" id="58226947"/>
<proteinExistence type="predicted"/>
<accession>A0A0F4PV12</accession>
<dbReference type="InterPro" id="IPR036102">
    <property type="entry name" value="OsmC/Ohrsf"/>
</dbReference>
<dbReference type="AlphaFoldDB" id="A0A0F4PV12"/>
<dbReference type="InterPro" id="IPR015946">
    <property type="entry name" value="KH_dom-like_a/b"/>
</dbReference>
<dbReference type="OrthoDB" id="9795405at2"/>
<organism evidence="1 2">
    <name type="scientific">Pseudoalteromonas ruthenica</name>
    <dbReference type="NCBI Taxonomy" id="151081"/>
    <lineage>
        <taxon>Bacteria</taxon>
        <taxon>Pseudomonadati</taxon>
        <taxon>Pseudomonadota</taxon>
        <taxon>Gammaproteobacteria</taxon>
        <taxon>Alteromonadales</taxon>
        <taxon>Pseudoalteromonadaceae</taxon>
        <taxon>Pseudoalteromonas</taxon>
    </lineage>
</organism>
<dbReference type="PANTHER" id="PTHR42830:SF2">
    <property type="entry name" value="OSMC_OHR FAMILY PROTEIN"/>
    <property type="match status" value="1"/>
</dbReference>